<feature type="chain" id="PRO_5036444543" evidence="2">
    <location>
        <begin position="23"/>
        <end position="135"/>
    </location>
</feature>
<keyword evidence="1" id="KW-0472">Membrane</keyword>
<evidence type="ECO:0000256" key="1">
    <source>
        <dbReference type="SAM" id="Phobius"/>
    </source>
</evidence>
<keyword evidence="2" id="KW-0732">Signal</keyword>
<keyword evidence="1" id="KW-0812">Transmembrane</keyword>
<name>A0A8W8LTK2_MAGGI</name>
<organism evidence="3 4">
    <name type="scientific">Magallana gigas</name>
    <name type="common">Pacific oyster</name>
    <name type="synonym">Crassostrea gigas</name>
    <dbReference type="NCBI Taxonomy" id="29159"/>
    <lineage>
        <taxon>Eukaryota</taxon>
        <taxon>Metazoa</taxon>
        <taxon>Spiralia</taxon>
        <taxon>Lophotrochozoa</taxon>
        <taxon>Mollusca</taxon>
        <taxon>Bivalvia</taxon>
        <taxon>Autobranchia</taxon>
        <taxon>Pteriomorphia</taxon>
        <taxon>Ostreida</taxon>
        <taxon>Ostreoidea</taxon>
        <taxon>Ostreidae</taxon>
        <taxon>Magallana</taxon>
    </lineage>
</organism>
<keyword evidence="4" id="KW-1185">Reference proteome</keyword>
<protein>
    <submittedName>
        <fullName evidence="3">Uncharacterized protein</fullName>
    </submittedName>
</protein>
<evidence type="ECO:0000256" key="2">
    <source>
        <dbReference type="SAM" id="SignalP"/>
    </source>
</evidence>
<feature type="transmembrane region" description="Helical" evidence="1">
    <location>
        <begin position="40"/>
        <end position="63"/>
    </location>
</feature>
<dbReference type="EnsemblMetazoa" id="G29041.1">
    <property type="protein sequence ID" value="G29041.1:cds"/>
    <property type="gene ID" value="G29041"/>
</dbReference>
<evidence type="ECO:0000313" key="4">
    <source>
        <dbReference type="Proteomes" id="UP000005408"/>
    </source>
</evidence>
<keyword evidence="1" id="KW-1133">Transmembrane helix</keyword>
<dbReference type="Proteomes" id="UP000005408">
    <property type="component" value="Unassembled WGS sequence"/>
</dbReference>
<dbReference type="AlphaFoldDB" id="A0A8W8LTK2"/>
<sequence length="135" mass="14635">MHLRAITFIHMILICSIPVLKAHSDGTELKVAETSVCHYVVKGGILIAGFMFFKVVILPMLGITSSGIVPGSIADKAYIALINAKGYIITKNGFVESLISKHAVKYGWSVAPSIGKKLYQTIDPYLSMVASYVCE</sequence>
<feature type="signal peptide" evidence="2">
    <location>
        <begin position="1"/>
        <end position="22"/>
    </location>
</feature>
<reference evidence="3" key="1">
    <citation type="submission" date="2022-08" db="UniProtKB">
        <authorList>
            <consortium name="EnsemblMetazoa"/>
        </authorList>
    </citation>
    <scope>IDENTIFICATION</scope>
    <source>
        <strain evidence="3">05x7-T-G4-1.051#20</strain>
    </source>
</reference>
<accession>A0A8W8LTK2</accession>
<evidence type="ECO:0000313" key="3">
    <source>
        <dbReference type="EnsemblMetazoa" id="G29041.1:cds"/>
    </source>
</evidence>
<proteinExistence type="predicted"/>